<dbReference type="Proteomes" id="UP000030641">
    <property type="component" value="Unassembled WGS sequence"/>
</dbReference>
<sequence>MGRIRPRPHPRHSASFWRRAILRRFPVRAGNPDMVLYFLASVLRVRKYDISDTPQRFSAAPPEGWPEPIPPPAPRPANRCLPKGFEAASLPRDFDNA</sequence>
<feature type="compositionally biased region" description="Pro residues" evidence="1">
    <location>
        <begin position="63"/>
        <end position="75"/>
    </location>
</feature>
<dbReference type="RefSeq" id="XP_013344965.1">
    <property type="nucleotide sequence ID" value="XM_013489511.1"/>
</dbReference>
<keyword evidence="3" id="KW-1185">Reference proteome</keyword>
<evidence type="ECO:0000256" key="1">
    <source>
        <dbReference type="SAM" id="MobiDB-lite"/>
    </source>
</evidence>
<evidence type="ECO:0000313" key="3">
    <source>
        <dbReference type="Proteomes" id="UP000030641"/>
    </source>
</evidence>
<gene>
    <name evidence="2" type="ORF">AUEXF2481DRAFT_38772</name>
</gene>
<dbReference type="GeneID" id="25366193"/>
<evidence type="ECO:0000313" key="2">
    <source>
        <dbReference type="EMBL" id="KEQ96503.1"/>
    </source>
</evidence>
<organism evidence="2 3">
    <name type="scientific">Aureobasidium subglaciale (strain EXF-2481)</name>
    <name type="common">Aureobasidium pullulans var. subglaciale</name>
    <dbReference type="NCBI Taxonomy" id="1043005"/>
    <lineage>
        <taxon>Eukaryota</taxon>
        <taxon>Fungi</taxon>
        <taxon>Dikarya</taxon>
        <taxon>Ascomycota</taxon>
        <taxon>Pezizomycotina</taxon>
        <taxon>Dothideomycetes</taxon>
        <taxon>Dothideomycetidae</taxon>
        <taxon>Dothideales</taxon>
        <taxon>Saccotheciaceae</taxon>
        <taxon>Aureobasidium</taxon>
    </lineage>
</organism>
<proteinExistence type="predicted"/>
<dbReference type="HOGENOM" id="CLU_2346351_0_0_1"/>
<name>A0A074YFB3_AURSE</name>
<feature type="region of interest" description="Disordered" evidence="1">
    <location>
        <begin position="55"/>
        <end position="82"/>
    </location>
</feature>
<dbReference type="EMBL" id="KL584756">
    <property type="protein sequence ID" value="KEQ96503.1"/>
    <property type="molecule type" value="Genomic_DNA"/>
</dbReference>
<dbReference type="AlphaFoldDB" id="A0A074YFB3"/>
<reference evidence="2 3" key="1">
    <citation type="journal article" date="2014" name="BMC Genomics">
        <title>Genome sequencing of four Aureobasidium pullulans varieties: biotechnological potential, stress tolerance, and description of new species.</title>
        <authorList>
            <person name="Gostin Ar C."/>
            <person name="Ohm R.A."/>
            <person name="Kogej T."/>
            <person name="Sonjak S."/>
            <person name="Turk M."/>
            <person name="Zajc J."/>
            <person name="Zalar P."/>
            <person name="Grube M."/>
            <person name="Sun H."/>
            <person name="Han J."/>
            <person name="Sharma A."/>
            <person name="Chiniquy J."/>
            <person name="Ngan C.Y."/>
            <person name="Lipzen A."/>
            <person name="Barry K."/>
            <person name="Grigoriev I.V."/>
            <person name="Gunde-Cimerman N."/>
        </authorList>
    </citation>
    <scope>NUCLEOTIDE SEQUENCE [LARGE SCALE GENOMIC DNA]</scope>
    <source>
        <strain evidence="2 3">EXF-2481</strain>
    </source>
</reference>
<dbReference type="InParanoid" id="A0A074YFB3"/>
<accession>A0A074YFB3</accession>
<protein>
    <submittedName>
        <fullName evidence="2">Uncharacterized protein</fullName>
    </submittedName>
</protein>